<comment type="function">
    <text evidence="8">Catalyzes the deamination of adenosine to inosine at the wobble position 34 of tRNA(Arg2).</text>
</comment>
<evidence type="ECO:0000259" key="9">
    <source>
        <dbReference type="PROSITE" id="PS51747"/>
    </source>
</evidence>
<dbReference type="PROSITE" id="PS51747">
    <property type="entry name" value="CYT_DCMP_DEAMINASES_2"/>
    <property type="match status" value="1"/>
</dbReference>
<dbReference type="PROSITE" id="PS00903">
    <property type="entry name" value="CYT_DCMP_DEAMINASES_1"/>
    <property type="match status" value="1"/>
</dbReference>
<reference evidence="10 11" key="1">
    <citation type="submission" date="2019-11" db="EMBL/GenBank/DDBJ databases">
        <title>Eggerthellaceae novel genus isolated from the rectal contents of marmort.</title>
        <authorList>
            <person name="Zhang G."/>
        </authorList>
    </citation>
    <scope>NUCLEOTIDE SEQUENCE [LARGE SCALE GENOMIC DNA]</scope>
    <source>
        <strain evidence="11">zg-886</strain>
    </source>
</reference>
<comment type="cofactor">
    <cofactor evidence="8">
        <name>Zn(2+)</name>
        <dbReference type="ChEBI" id="CHEBI:29105"/>
    </cofactor>
    <text evidence="8">Binds 1 zinc ion per subunit.</text>
</comment>
<evidence type="ECO:0000256" key="1">
    <source>
        <dbReference type="ARBA" id="ARBA00010669"/>
    </source>
</evidence>
<feature type="domain" description="CMP/dCMP-type deaminase" evidence="9">
    <location>
        <begin position="1"/>
        <end position="140"/>
    </location>
</feature>
<comment type="catalytic activity">
    <reaction evidence="7 8">
        <text>adenosine(34) in tRNA + H2O + H(+) = inosine(34) in tRNA + NH4(+)</text>
        <dbReference type="Rhea" id="RHEA:43168"/>
        <dbReference type="Rhea" id="RHEA-COMP:10373"/>
        <dbReference type="Rhea" id="RHEA-COMP:10374"/>
        <dbReference type="ChEBI" id="CHEBI:15377"/>
        <dbReference type="ChEBI" id="CHEBI:15378"/>
        <dbReference type="ChEBI" id="CHEBI:28938"/>
        <dbReference type="ChEBI" id="CHEBI:74411"/>
        <dbReference type="ChEBI" id="CHEBI:82852"/>
        <dbReference type="EC" id="3.5.4.33"/>
    </reaction>
</comment>
<sequence>MDDDYYMGLAVEQARRAAREGEVPIGAVVVYAPVDPATRRPLAEPQVIATGRNQRETTQDPAGHAEFLALKEASSKLGVWRLTGCQVYVTLEPCIMCAGLMHQSRIDRCVFAAPDPKAGALGTLYAIHADERLNHRFQVESGVREKECVAMLRDFFRQRRDDKKRARS</sequence>
<keyword evidence="4 8" id="KW-0479">Metal-binding</keyword>
<dbReference type="InterPro" id="IPR016193">
    <property type="entry name" value="Cytidine_deaminase-like"/>
</dbReference>
<evidence type="ECO:0000256" key="8">
    <source>
        <dbReference type="HAMAP-Rule" id="MF_00972"/>
    </source>
</evidence>
<gene>
    <name evidence="8" type="primary">tadA</name>
    <name evidence="10" type="ORF">GMI68_03935</name>
</gene>
<evidence type="ECO:0000313" key="10">
    <source>
        <dbReference type="EMBL" id="NHM13927.1"/>
    </source>
</evidence>
<evidence type="ECO:0000256" key="3">
    <source>
        <dbReference type="ARBA" id="ARBA00022694"/>
    </source>
</evidence>
<dbReference type="HAMAP" id="MF_00972">
    <property type="entry name" value="tRNA_aden_deaminase"/>
    <property type="match status" value="1"/>
</dbReference>
<evidence type="ECO:0000256" key="6">
    <source>
        <dbReference type="ARBA" id="ARBA00022833"/>
    </source>
</evidence>
<dbReference type="PANTHER" id="PTHR11079">
    <property type="entry name" value="CYTOSINE DEAMINASE FAMILY MEMBER"/>
    <property type="match status" value="1"/>
</dbReference>
<dbReference type="InterPro" id="IPR028883">
    <property type="entry name" value="tRNA_aden_deaminase"/>
</dbReference>
<organism evidence="10 11">
    <name type="scientific">Xiamenia xianingshaonis</name>
    <dbReference type="NCBI Taxonomy" id="2682776"/>
    <lineage>
        <taxon>Bacteria</taxon>
        <taxon>Bacillati</taxon>
        <taxon>Actinomycetota</taxon>
        <taxon>Coriobacteriia</taxon>
        <taxon>Eggerthellales</taxon>
        <taxon>Eggerthellaceae</taxon>
        <taxon>Xiamenia</taxon>
    </lineage>
</organism>
<comment type="similarity">
    <text evidence="1">Belongs to the cytidine and deoxycytidylate deaminase family. ADAT2 subfamily.</text>
</comment>
<feature type="binding site" evidence="8">
    <location>
        <position position="97"/>
    </location>
    <ligand>
        <name>Zn(2+)</name>
        <dbReference type="ChEBI" id="CHEBI:29105"/>
        <note>catalytic</note>
    </ligand>
</feature>
<comment type="subunit">
    <text evidence="2 8">Homodimer.</text>
</comment>
<evidence type="ECO:0000256" key="7">
    <source>
        <dbReference type="ARBA" id="ARBA00048045"/>
    </source>
</evidence>
<keyword evidence="6 8" id="KW-0862">Zinc</keyword>
<feature type="binding site" evidence="8">
    <location>
        <position position="94"/>
    </location>
    <ligand>
        <name>Zn(2+)</name>
        <dbReference type="ChEBI" id="CHEBI:29105"/>
        <note>catalytic</note>
    </ligand>
</feature>
<protein>
    <recommendedName>
        <fullName evidence="8">tRNA-specific adenosine deaminase</fullName>
        <ecNumber evidence="8">3.5.4.33</ecNumber>
    </recommendedName>
</protein>
<accession>A0ABX0IGH6</accession>
<keyword evidence="3 8" id="KW-0819">tRNA processing</keyword>
<comment type="caution">
    <text evidence="10">The sequence shown here is derived from an EMBL/GenBank/DDBJ whole genome shotgun (WGS) entry which is preliminary data.</text>
</comment>
<dbReference type="EMBL" id="WPCR01000004">
    <property type="protein sequence ID" value="NHM13927.1"/>
    <property type="molecule type" value="Genomic_DNA"/>
</dbReference>
<evidence type="ECO:0000313" key="11">
    <source>
        <dbReference type="Proteomes" id="UP000636394"/>
    </source>
</evidence>
<dbReference type="RefSeq" id="WP_165059733.1">
    <property type="nucleotide sequence ID" value="NZ_CP072829.1"/>
</dbReference>
<evidence type="ECO:0000256" key="2">
    <source>
        <dbReference type="ARBA" id="ARBA00011738"/>
    </source>
</evidence>
<dbReference type="EC" id="3.5.4.33" evidence="8"/>
<dbReference type="InterPro" id="IPR058535">
    <property type="entry name" value="MafB19-deam"/>
</dbReference>
<name>A0ABX0IGH6_9ACTN</name>
<dbReference type="PANTHER" id="PTHR11079:SF202">
    <property type="entry name" value="TRNA-SPECIFIC ADENOSINE DEAMINASE"/>
    <property type="match status" value="1"/>
</dbReference>
<evidence type="ECO:0000256" key="4">
    <source>
        <dbReference type="ARBA" id="ARBA00022723"/>
    </source>
</evidence>
<evidence type="ECO:0000256" key="5">
    <source>
        <dbReference type="ARBA" id="ARBA00022801"/>
    </source>
</evidence>
<dbReference type="Pfam" id="PF14437">
    <property type="entry name" value="MafB19-deam"/>
    <property type="match status" value="1"/>
</dbReference>
<keyword evidence="5 8" id="KW-0378">Hydrolase</keyword>
<dbReference type="InterPro" id="IPR002125">
    <property type="entry name" value="CMP_dCMP_dom"/>
</dbReference>
<dbReference type="CDD" id="cd01285">
    <property type="entry name" value="nucleoside_deaminase"/>
    <property type="match status" value="1"/>
</dbReference>
<feature type="active site" description="Proton donor" evidence="8">
    <location>
        <position position="66"/>
    </location>
</feature>
<dbReference type="SUPFAM" id="SSF53927">
    <property type="entry name" value="Cytidine deaminase-like"/>
    <property type="match status" value="1"/>
</dbReference>
<dbReference type="NCBIfam" id="NF008113">
    <property type="entry name" value="PRK10860.1"/>
    <property type="match status" value="1"/>
</dbReference>
<keyword evidence="11" id="KW-1185">Reference proteome</keyword>
<feature type="binding site" evidence="8">
    <location>
        <position position="64"/>
    </location>
    <ligand>
        <name>Zn(2+)</name>
        <dbReference type="ChEBI" id="CHEBI:29105"/>
        <note>catalytic</note>
    </ligand>
</feature>
<dbReference type="InterPro" id="IPR016192">
    <property type="entry name" value="APOBEC/CMP_deaminase_Zn-bd"/>
</dbReference>
<dbReference type="Gene3D" id="3.40.140.10">
    <property type="entry name" value="Cytidine Deaminase, domain 2"/>
    <property type="match status" value="1"/>
</dbReference>
<dbReference type="Proteomes" id="UP000636394">
    <property type="component" value="Unassembled WGS sequence"/>
</dbReference>
<proteinExistence type="inferred from homology"/>